<name>A0A7X2TQI3_9FIRM</name>
<evidence type="ECO:0000256" key="10">
    <source>
        <dbReference type="ARBA" id="ARBA00022840"/>
    </source>
</evidence>
<dbReference type="InterPro" id="IPR003661">
    <property type="entry name" value="HisK_dim/P_dom"/>
</dbReference>
<feature type="transmembrane region" description="Helical" evidence="14">
    <location>
        <begin position="173"/>
        <end position="197"/>
    </location>
</feature>
<evidence type="ECO:0000256" key="9">
    <source>
        <dbReference type="ARBA" id="ARBA00022777"/>
    </source>
</evidence>
<dbReference type="InterPro" id="IPR036097">
    <property type="entry name" value="HisK_dim/P_sf"/>
</dbReference>
<keyword evidence="6" id="KW-0808">Transferase</keyword>
<dbReference type="EC" id="2.7.13.3" evidence="3"/>
<dbReference type="Gene3D" id="3.30.565.10">
    <property type="entry name" value="Histidine kinase-like ATPase, C-terminal domain"/>
    <property type="match status" value="1"/>
</dbReference>
<evidence type="ECO:0000256" key="11">
    <source>
        <dbReference type="ARBA" id="ARBA00022989"/>
    </source>
</evidence>
<dbReference type="InterPro" id="IPR005467">
    <property type="entry name" value="His_kinase_dom"/>
</dbReference>
<sequence>MHIKLIHKFILIFAVIGIAEFVLISTLGSRLVQHRLVESEGLKLYKEAAKIAQSDVLTNGIDKDSFSSLYLNLHTLAGYQDCEIWLLGSDGTIYMNTAGESATDDSGDAEYPVLEGFDPLKLGSGYYTVGTFFDYYPEDHLTVLSPVTGNLDIRGYIAIHEPMNNIFTDREEILAIIHLLSIIVYILFLTVFILLYLTVLRPLRKIQTGIQEYADGRLNYNIPVNSHDEMGRLAASLNYMSDELNKSGEYERNFIANVSHDFRSPLTSMKGFVEAILDGTIPPEMQEKYLRIVLAETERLTKLTNGILSLNRIDQKQSKLNLTVFDINEVIRDTAATFEGICTPRQISFDLVLTGEQLLVSADLEKIQQVLYNLIDNAVKFSRDSSSIRIETSIRHGKVHVSVRDHGCGIPASSLNKIWERFYKTDTSRGRERKGNGLGLAIVKEIINLHNQNITVVSTEGVGTEFDFTLEHADDLRTVAQ</sequence>
<comment type="caution">
    <text evidence="17">The sequence shown here is derived from an EMBL/GenBank/DDBJ whole genome shotgun (WGS) entry which is preliminary data.</text>
</comment>
<dbReference type="GO" id="GO:0005524">
    <property type="term" value="F:ATP binding"/>
    <property type="evidence" value="ECO:0007669"/>
    <property type="project" value="UniProtKB-KW"/>
</dbReference>
<keyword evidence="11 14" id="KW-1133">Transmembrane helix</keyword>
<dbReference type="SMART" id="SM00304">
    <property type="entry name" value="HAMP"/>
    <property type="match status" value="1"/>
</dbReference>
<dbReference type="SUPFAM" id="SSF158472">
    <property type="entry name" value="HAMP domain-like"/>
    <property type="match status" value="1"/>
</dbReference>
<feature type="transmembrane region" description="Helical" evidence="14">
    <location>
        <begin position="6"/>
        <end position="27"/>
    </location>
</feature>
<evidence type="ECO:0000256" key="3">
    <source>
        <dbReference type="ARBA" id="ARBA00012438"/>
    </source>
</evidence>
<feature type="domain" description="Histidine kinase" evidence="15">
    <location>
        <begin position="257"/>
        <end position="474"/>
    </location>
</feature>
<dbReference type="Gene3D" id="1.10.287.130">
    <property type="match status" value="1"/>
</dbReference>
<gene>
    <name evidence="17" type="ORF">FYJ60_11035</name>
</gene>
<evidence type="ECO:0000256" key="4">
    <source>
        <dbReference type="ARBA" id="ARBA00022475"/>
    </source>
</evidence>
<evidence type="ECO:0000256" key="12">
    <source>
        <dbReference type="ARBA" id="ARBA00023012"/>
    </source>
</evidence>
<dbReference type="GO" id="GO:0005886">
    <property type="term" value="C:plasma membrane"/>
    <property type="evidence" value="ECO:0007669"/>
    <property type="project" value="UniProtKB-SubCell"/>
</dbReference>
<evidence type="ECO:0000256" key="2">
    <source>
        <dbReference type="ARBA" id="ARBA00004651"/>
    </source>
</evidence>
<protein>
    <recommendedName>
        <fullName evidence="3">histidine kinase</fullName>
        <ecNumber evidence="3">2.7.13.3</ecNumber>
    </recommendedName>
</protein>
<comment type="subcellular location">
    <subcellularLocation>
        <location evidence="2">Cell membrane</location>
        <topology evidence="2">Multi-pass membrane protein</topology>
    </subcellularLocation>
</comment>
<evidence type="ECO:0000313" key="17">
    <source>
        <dbReference type="EMBL" id="MST82841.1"/>
    </source>
</evidence>
<evidence type="ECO:0000259" key="15">
    <source>
        <dbReference type="PROSITE" id="PS50109"/>
    </source>
</evidence>
<dbReference type="SUPFAM" id="SSF55874">
    <property type="entry name" value="ATPase domain of HSP90 chaperone/DNA topoisomerase II/histidine kinase"/>
    <property type="match status" value="1"/>
</dbReference>
<dbReference type="Pfam" id="PF00512">
    <property type="entry name" value="HisKA"/>
    <property type="match status" value="1"/>
</dbReference>
<dbReference type="PRINTS" id="PR00344">
    <property type="entry name" value="BCTRLSENSOR"/>
</dbReference>
<dbReference type="GO" id="GO:0000155">
    <property type="term" value="F:phosphorelay sensor kinase activity"/>
    <property type="evidence" value="ECO:0007669"/>
    <property type="project" value="InterPro"/>
</dbReference>
<reference evidence="17 18" key="1">
    <citation type="submission" date="2019-08" db="EMBL/GenBank/DDBJ databases">
        <title>In-depth cultivation of the pig gut microbiome towards novel bacterial diversity and tailored functional studies.</title>
        <authorList>
            <person name="Wylensek D."/>
            <person name="Hitch T.C.A."/>
            <person name="Clavel T."/>
        </authorList>
    </citation>
    <scope>NUCLEOTIDE SEQUENCE [LARGE SCALE GENOMIC DNA]</scope>
    <source>
        <strain evidence="17 18">Oil+RF-744-WCA-WT-13</strain>
    </source>
</reference>
<dbReference type="AlphaFoldDB" id="A0A7X2TQI3"/>
<dbReference type="SMART" id="SM00387">
    <property type="entry name" value="HATPase_c"/>
    <property type="match status" value="1"/>
</dbReference>
<organism evidence="17 18">
    <name type="scientific">Bilifractor porci</name>
    <dbReference type="NCBI Taxonomy" id="2606636"/>
    <lineage>
        <taxon>Bacteria</taxon>
        <taxon>Bacillati</taxon>
        <taxon>Bacillota</taxon>
        <taxon>Clostridia</taxon>
        <taxon>Lachnospirales</taxon>
        <taxon>Lachnospiraceae</taxon>
        <taxon>Bilifractor</taxon>
    </lineage>
</organism>
<evidence type="ECO:0000256" key="14">
    <source>
        <dbReference type="SAM" id="Phobius"/>
    </source>
</evidence>
<dbReference type="InterPro" id="IPR003594">
    <property type="entry name" value="HATPase_dom"/>
</dbReference>
<dbReference type="Pfam" id="PF00672">
    <property type="entry name" value="HAMP"/>
    <property type="match status" value="1"/>
</dbReference>
<dbReference type="FunFam" id="3.30.565.10:FF:000006">
    <property type="entry name" value="Sensor histidine kinase WalK"/>
    <property type="match status" value="1"/>
</dbReference>
<keyword evidence="5" id="KW-0597">Phosphoprotein</keyword>
<dbReference type="RefSeq" id="WP_154458744.1">
    <property type="nucleotide sequence ID" value="NZ_VUMV01000009.1"/>
</dbReference>
<dbReference type="InterPro" id="IPR036890">
    <property type="entry name" value="HATPase_C_sf"/>
</dbReference>
<dbReference type="CDD" id="cd06225">
    <property type="entry name" value="HAMP"/>
    <property type="match status" value="1"/>
</dbReference>
<evidence type="ECO:0000256" key="7">
    <source>
        <dbReference type="ARBA" id="ARBA00022692"/>
    </source>
</evidence>
<dbReference type="CDD" id="cd00075">
    <property type="entry name" value="HATPase"/>
    <property type="match status" value="1"/>
</dbReference>
<feature type="domain" description="HAMP" evidence="16">
    <location>
        <begin position="197"/>
        <end position="249"/>
    </location>
</feature>
<keyword evidence="7 14" id="KW-0812">Transmembrane</keyword>
<dbReference type="InterPro" id="IPR003660">
    <property type="entry name" value="HAMP_dom"/>
</dbReference>
<dbReference type="PROSITE" id="PS50109">
    <property type="entry name" value="HIS_KIN"/>
    <property type="match status" value="1"/>
</dbReference>
<evidence type="ECO:0000256" key="13">
    <source>
        <dbReference type="ARBA" id="ARBA00023136"/>
    </source>
</evidence>
<keyword evidence="13 14" id="KW-0472">Membrane</keyword>
<dbReference type="Gene3D" id="6.10.340.10">
    <property type="match status" value="1"/>
</dbReference>
<dbReference type="PROSITE" id="PS50885">
    <property type="entry name" value="HAMP"/>
    <property type="match status" value="1"/>
</dbReference>
<keyword evidence="10" id="KW-0067">ATP-binding</keyword>
<dbReference type="SMART" id="SM00388">
    <property type="entry name" value="HisKA"/>
    <property type="match status" value="1"/>
</dbReference>
<evidence type="ECO:0000256" key="8">
    <source>
        <dbReference type="ARBA" id="ARBA00022741"/>
    </source>
</evidence>
<keyword evidence="8" id="KW-0547">Nucleotide-binding</keyword>
<keyword evidence="18" id="KW-1185">Reference proteome</keyword>
<dbReference type="Proteomes" id="UP000466864">
    <property type="component" value="Unassembled WGS sequence"/>
</dbReference>
<dbReference type="EMBL" id="VUMV01000009">
    <property type="protein sequence ID" value="MST82841.1"/>
    <property type="molecule type" value="Genomic_DNA"/>
</dbReference>
<accession>A0A7X2TQI3</accession>
<keyword evidence="9" id="KW-0418">Kinase</keyword>
<evidence type="ECO:0000256" key="5">
    <source>
        <dbReference type="ARBA" id="ARBA00022553"/>
    </source>
</evidence>
<keyword evidence="12" id="KW-0902">Two-component regulatory system</keyword>
<dbReference type="SUPFAM" id="SSF47384">
    <property type="entry name" value="Homodimeric domain of signal transducing histidine kinase"/>
    <property type="match status" value="1"/>
</dbReference>
<dbReference type="FunFam" id="1.10.287.130:FF:000001">
    <property type="entry name" value="Two-component sensor histidine kinase"/>
    <property type="match status" value="1"/>
</dbReference>
<dbReference type="Pfam" id="PF02518">
    <property type="entry name" value="HATPase_c"/>
    <property type="match status" value="1"/>
</dbReference>
<dbReference type="InterPro" id="IPR004358">
    <property type="entry name" value="Sig_transdc_His_kin-like_C"/>
</dbReference>
<dbReference type="PANTHER" id="PTHR45528:SF1">
    <property type="entry name" value="SENSOR HISTIDINE KINASE CPXA"/>
    <property type="match status" value="1"/>
</dbReference>
<evidence type="ECO:0000256" key="6">
    <source>
        <dbReference type="ARBA" id="ARBA00022679"/>
    </source>
</evidence>
<evidence type="ECO:0000256" key="1">
    <source>
        <dbReference type="ARBA" id="ARBA00000085"/>
    </source>
</evidence>
<dbReference type="InterPro" id="IPR050398">
    <property type="entry name" value="HssS/ArlS-like"/>
</dbReference>
<evidence type="ECO:0000313" key="18">
    <source>
        <dbReference type="Proteomes" id="UP000466864"/>
    </source>
</evidence>
<dbReference type="PANTHER" id="PTHR45528">
    <property type="entry name" value="SENSOR HISTIDINE KINASE CPXA"/>
    <property type="match status" value="1"/>
</dbReference>
<proteinExistence type="predicted"/>
<evidence type="ECO:0000259" key="16">
    <source>
        <dbReference type="PROSITE" id="PS50885"/>
    </source>
</evidence>
<dbReference type="CDD" id="cd00082">
    <property type="entry name" value="HisKA"/>
    <property type="match status" value="1"/>
</dbReference>
<comment type="catalytic activity">
    <reaction evidence="1">
        <text>ATP + protein L-histidine = ADP + protein N-phospho-L-histidine.</text>
        <dbReference type="EC" id="2.7.13.3"/>
    </reaction>
</comment>
<keyword evidence="4" id="KW-1003">Cell membrane</keyword>